<accession>A0A5R9GSU6</accession>
<dbReference type="RefSeq" id="WP_138238949.1">
    <property type="nucleotide sequence ID" value="NZ_VBRY01000005.1"/>
</dbReference>
<organism evidence="1 2">
    <name type="scientific">Mariprofundus erugo</name>
    <dbReference type="NCBI Taxonomy" id="2528639"/>
    <lineage>
        <taxon>Bacteria</taxon>
        <taxon>Pseudomonadati</taxon>
        <taxon>Pseudomonadota</taxon>
        <taxon>Candidatius Mariprofundia</taxon>
        <taxon>Mariprofundales</taxon>
        <taxon>Mariprofundaceae</taxon>
        <taxon>Mariprofundus</taxon>
    </lineage>
</organism>
<dbReference type="AlphaFoldDB" id="A0A5R9GSU6"/>
<dbReference type="InterPro" id="IPR016933">
    <property type="entry name" value="UCP029688_pentapep"/>
</dbReference>
<dbReference type="PIRSF" id="PIRSF029688">
    <property type="entry name" value="UCP29688_pentapep"/>
    <property type="match status" value="1"/>
</dbReference>
<dbReference type="EMBL" id="VBRY01000005">
    <property type="protein sequence ID" value="TLS67513.1"/>
    <property type="molecule type" value="Genomic_DNA"/>
</dbReference>
<reference evidence="1 2" key="1">
    <citation type="journal article" date="2019" name="Appl. Environ. Microbiol.">
        <title>Environmental Evidence and Genomic Insight of Iron-oxidizing Bacteria Preference Towards More Corrosion Resistant Stainless Steel at Higher Salinities.</title>
        <authorList>
            <person name="Garrison C.E."/>
            <person name="Price K.A."/>
            <person name="Field E.K."/>
        </authorList>
    </citation>
    <scope>NUCLEOTIDE SEQUENCE [LARGE SCALE GENOMIC DNA]</scope>
    <source>
        <strain evidence="1 2">P3</strain>
    </source>
</reference>
<dbReference type="InterPro" id="IPR001646">
    <property type="entry name" value="5peptide_repeat"/>
</dbReference>
<dbReference type="Pfam" id="PF00805">
    <property type="entry name" value="Pentapeptide"/>
    <property type="match status" value="1"/>
</dbReference>
<evidence type="ECO:0000313" key="1">
    <source>
        <dbReference type="EMBL" id="TLS67513.1"/>
    </source>
</evidence>
<dbReference type="OrthoDB" id="7061297at2"/>
<sequence length="113" mass="13124">MDNRPRVKHDPLNVLLREEKIEEANELIRRGIQPDFSGTDFRALHLRGLLTENLDFSNSYFRMADLRGLDFRTCNLEGASLHDAHITGCYFPPELSADEIQMSVKLGTRMRYR</sequence>
<name>A0A5R9GSU6_9PROT</name>
<dbReference type="Proteomes" id="UP000306585">
    <property type="component" value="Unassembled WGS sequence"/>
</dbReference>
<gene>
    <name evidence="1" type="ORF">FEF65_06225</name>
</gene>
<protein>
    <submittedName>
        <fullName evidence="1">Pentapeptide repeat-containing protein</fullName>
    </submittedName>
</protein>
<keyword evidence="2" id="KW-1185">Reference proteome</keyword>
<proteinExistence type="predicted"/>
<evidence type="ECO:0000313" key="2">
    <source>
        <dbReference type="Proteomes" id="UP000306585"/>
    </source>
</evidence>
<comment type="caution">
    <text evidence="1">The sequence shown here is derived from an EMBL/GenBank/DDBJ whole genome shotgun (WGS) entry which is preliminary data.</text>
</comment>
<dbReference type="SUPFAM" id="SSF141571">
    <property type="entry name" value="Pentapeptide repeat-like"/>
    <property type="match status" value="1"/>
</dbReference>
<dbReference type="Gene3D" id="2.160.20.80">
    <property type="entry name" value="E3 ubiquitin-protein ligase SopA"/>
    <property type="match status" value="1"/>
</dbReference>